<accession>D8IZH5</accession>
<reference evidence="2 3" key="1">
    <citation type="submission" date="2010-04" db="EMBL/GenBank/DDBJ databases">
        <title>The genome of Herbaspirillum seropedicae SmR1, an endophytic, nitrogen-fixing, plant-growth promoting beta-Proteobacteria.</title>
        <authorList>
            <person name="Pedrosa F.O."/>
            <person name="Monteiro R.A."/>
            <person name="Wassem R."/>
            <person name="Cruz L.M."/>
            <person name="Ayub R.A."/>
            <person name="Colauto N.B."/>
            <person name="Fernandez M.A."/>
            <person name="Fungaro M.H.P."/>
            <person name="Grisard E.C."/>
            <person name="Hungria M."/>
            <person name="Madeira H.M.F."/>
            <person name="Nodari R.O."/>
            <person name="Osaku C.A."/>
            <person name="Petzl-Erler M.L."/>
            <person name="Terenzi H."/>
            <person name="Vieira L.G.E."/>
            <person name="Almeida M.I.M."/>
            <person name="Alves L.R."/>
            <person name="Arantes O.M.N."/>
            <person name="Balsanelli E."/>
            <person name="Barcellos F.G."/>
            <person name="Baura V.A."/>
            <person name="Binde D.R."/>
            <person name="Campo R.J."/>
            <person name="Chubatsu L.S."/>
            <person name="Chueire L.M.O."/>
            <person name="Ciferri R.R."/>
            <person name="Correa L.C."/>
            <person name="da Conceicao Silva J.L."/>
            <person name="Dabul A.N.G."/>
            <person name="Dambros B.P."/>
            <person name="Faoro H."/>
            <person name="Favetti A."/>
            <person name="Friedermann G."/>
            <person name="Furlaneto M.C."/>
            <person name="Gasques L.S."/>
            <person name="Gimenes C.C.T."/>
            <person name="Gioppo N.M.R."/>
            <person name="Glienke-Blanco C."/>
            <person name="Godoy L.P."/>
            <person name="Guerra M.P."/>
            <person name="Karp S."/>
            <person name="Kava-Cordeiro V."/>
            <person name="Margarido V.P."/>
            <person name="Mathioni S.M."/>
            <person name="Menck-Soares M.A."/>
            <person name="Murace N.K."/>
            <person name="Nicolas M.F."/>
            <person name="Oliveira C.E.C."/>
            <person name="Pagnan N.A.B."/>
            <person name="Pamphile J.A."/>
            <person name="Patussi E.V."/>
            <person name="Pereira L.F.P."/>
            <person name="Pereira-Ferrari L."/>
            <person name="Pinto F.G.S."/>
            <person name="Precoma C."/>
            <person name="Prioli A.J."/>
            <person name="Prioli S.M.A.P."/>
            <person name="Raittz R.T."/>
            <person name="Ramos H.J.O."/>
            <person name="Ribeiro E.M.S.F."/>
            <person name="Rigo L.U."/>
            <person name="Rocha C.L.M.S.C."/>
            <person name="Rocha S.N."/>
            <person name="Santos K."/>
            <person name="Satori D."/>
            <person name="Silva A.G."/>
            <person name="Simao R.C.G."/>
            <person name="Soares M.A.M."/>
            <person name="Souza E.M."/>
            <person name="Steffens M.B.R."/>
            <person name="Steindel M."/>
            <person name="Tadra-Sfeir M.Z."/>
            <person name="Takahashi E.K."/>
            <person name="Torres R.A."/>
            <person name="Valle J.S."/>
            <person name="Vernal J.I."/>
            <person name="Vilas-Boas L.A."/>
            <person name="Watanabe M.A.E."/>
            <person name="Weiss V.A."/>
            <person name="Yates M.A."/>
            <person name="Souza E.M."/>
        </authorList>
    </citation>
    <scope>NUCLEOTIDE SEQUENCE [LARGE SCALE GENOMIC DNA]</scope>
    <source>
        <strain evidence="2 3">SmR1</strain>
    </source>
</reference>
<sequence length="173" mass="18353">MAEPDCRLSGSADLAAREATFGGFCLCYLREMLLYVHFSTADECDAGHGQSVDAPGPVQCLGAERPAWIGTGHGIPALGGPAGDLAGQAQSVQHHGKEHQRSAVIPPLLRRLRGKAGTFLSRGPACRTCPIHPMPRSASACRCGAPPARLCARSRRPMRRRPMWTTSPSSPSS</sequence>
<evidence type="ECO:0000313" key="3">
    <source>
        <dbReference type="Proteomes" id="UP000000329"/>
    </source>
</evidence>
<gene>
    <name evidence="2" type="ordered locus">Hsero_0776</name>
</gene>
<keyword evidence="3" id="KW-1185">Reference proteome</keyword>
<dbReference type="EMBL" id="CP002039">
    <property type="protein sequence ID" value="ADJ62295.1"/>
    <property type="molecule type" value="Genomic_DNA"/>
</dbReference>
<dbReference type="Proteomes" id="UP000000329">
    <property type="component" value="Chromosome"/>
</dbReference>
<protein>
    <submittedName>
        <fullName evidence="2">Uncharacterized protein</fullName>
    </submittedName>
</protein>
<feature type="compositionally biased region" description="Low complexity" evidence="1">
    <location>
        <begin position="163"/>
        <end position="173"/>
    </location>
</feature>
<evidence type="ECO:0000256" key="1">
    <source>
        <dbReference type="SAM" id="MobiDB-lite"/>
    </source>
</evidence>
<evidence type="ECO:0000313" key="2">
    <source>
        <dbReference type="EMBL" id="ADJ62295.1"/>
    </source>
</evidence>
<dbReference type="KEGG" id="hse:Hsero_0776"/>
<organism evidence="2 3">
    <name type="scientific">Herbaspirillum seropedicae (strain SmR1)</name>
    <dbReference type="NCBI Taxonomy" id="757424"/>
    <lineage>
        <taxon>Bacteria</taxon>
        <taxon>Pseudomonadati</taxon>
        <taxon>Pseudomonadota</taxon>
        <taxon>Betaproteobacteria</taxon>
        <taxon>Burkholderiales</taxon>
        <taxon>Oxalobacteraceae</taxon>
        <taxon>Herbaspirillum</taxon>
    </lineage>
</organism>
<dbReference type="HOGENOM" id="CLU_1545520_0_0_4"/>
<dbReference type="AlphaFoldDB" id="D8IZH5"/>
<proteinExistence type="predicted"/>
<name>D8IZH5_HERSS</name>
<feature type="region of interest" description="Disordered" evidence="1">
    <location>
        <begin position="154"/>
        <end position="173"/>
    </location>
</feature>